<gene>
    <name evidence="2" type="ORF">WWE3-TFM_3</name>
</gene>
<protein>
    <submittedName>
        <fullName evidence="2">Uncharacterized protein</fullName>
    </submittedName>
</protein>
<feature type="transmembrane region" description="Helical" evidence="1">
    <location>
        <begin position="78"/>
        <end position="97"/>
    </location>
</feature>
<feature type="transmembrane region" description="Helical" evidence="1">
    <location>
        <begin position="103"/>
        <end position="119"/>
    </location>
</feature>
<evidence type="ECO:0000313" key="2">
    <source>
        <dbReference type="EMBL" id="CAO79493.1"/>
    </source>
</evidence>
<feature type="transmembrane region" description="Helical" evidence="1">
    <location>
        <begin position="35"/>
        <end position="57"/>
    </location>
</feature>
<name>B0KVA8_UNCKA</name>
<keyword evidence="1" id="KW-0472">Membrane</keyword>
<keyword evidence="1" id="KW-1133">Transmembrane helix</keyword>
<dbReference type="AlphaFoldDB" id="B0KVA8"/>
<keyword evidence="1" id="KW-0812">Transmembrane</keyword>
<evidence type="ECO:0000256" key="1">
    <source>
        <dbReference type="SAM" id="Phobius"/>
    </source>
</evidence>
<proteinExistence type="predicted"/>
<organism evidence="2">
    <name type="scientific">uncultured candidate division WWE3 bacterium EJ0ADIGA11YD11</name>
    <dbReference type="NCBI Taxonomy" id="500145"/>
    <lineage>
        <taxon>Bacteria</taxon>
        <taxon>Katanobacteria</taxon>
        <taxon>environmental samples</taxon>
    </lineage>
</organism>
<dbReference type="EMBL" id="CU367853">
    <property type="protein sequence ID" value="CAO79493.1"/>
    <property type="molecule type" value="Genomic_DNA"/>
</dbReference>
<feature type="transmembrane region" description="Helical" evidence="1">
    <location>
        <begin position="7"/>
        <end position="29"/>
    </location>
</feature>
<reference evidence="2" key="1">
    <citation type="submission" date="2007-07" db="EMBL/GenBank/DDBJ databases">
        <authorList>
            <person name="Genoscope"/>
        </authorList>
    </citation>
    <scope>NUCLEOTIDE SEQUENCE</scope>
</reference>
<reference evidence="2" key="2">
    <citation type="journal article" date="2008" name="Environ. Microbiol.">
        <title>Discovery and characterization of a new bacterial candidate division by an anaerobic sludge digester metagenomic approach.</title>
        <authorList>
            <person name="Guermazi S."/>
            <person name="Daegelen P."/>
            <person name="Dauga C."/>
            <person name="Riviere D."/>
            <person name="Boucher T."/>
            <person name="Godon J.J."/>
            <person name="Gyapay G."/>
            <person name="Sghir A."/>
            <person name="Pelletier E."/>
            <person name="Weissenbach J."/>
            <person name="Le Paslier D."/>
        </authorList>
    </citation>
    <scope>NUCLEOTIDE SEQUENCE</scope>
</reference>
<sequence length="121" mass="14235">MPKFIKFRIAVVAVLWIFWIYLLLFAISPNSYWEIFLFLGVLFFALGLTLSFIFYLFNKKKYPKFTDLKVLYKKGSKWGFFASFVIIGVAFLDAFHIMTTLNLFLFGLLCIGIFIETRGRK</sequence>
<accession>B0KVA8</accession>